<accession>A0A261RZG5</accession>
<keyword evidence="5" id="KW-1185">Reference proteome</keyword>
<dbReference type="Pfam" id="PF12439">
    <property type="entry name" value="GDE_N"/>
    <property type="match status" value="2"/>
</dbReference>
<dbReference type="InterPro" id="IPR032790">
    <property type="entry name" value="GDE_C"/>
</dbReference>
<evidence type="ECO:0000313" key="4">
    <source>
        <dbReference type="EMBL" id="OZI30281.1"/>
    </source>
</evidence>
<dbReference type="GO" id="GO:0005980">
    <property type="term" value="P:glycogen catabolic process"/>
    <property type="evidence" value="ECO:0007669"/>
    <property type="project" value="InterPro"/>
</dbReference>
<dbReference type="SUPFAM" id="SSF48208">
    <property type="entry name" value="Six-hairpin glycosidases"/>
    <property type="match status" value="1"/>
</dbReference>
<feature type="domain" description="Glycogen debranching enzyme C-terminal" evidence="2">
    <location>
        <begin position="358"/>
        <end position="718"/>
    </location>
</feature>
<proteinExistence type="predicted"/>
<organism evidence="4 5">
    <name type="scientific">Bordetella genomosp. 10</name>
    <dbReference type="NCBI Taxonomy" id="1416804"/>
    <lineage>
        <taxon>Bacteria</taxon>
        <taxon>Pseudomonadati</taxon>
        <taxon>Pseudomonadota</taxon>
        <taxon>Betaproteobacteria</taxon>
        <taxon>Burkholderiales</taxon>
        <taxon>Alcaligenaceae</taxon>
        <taxon>Bordetella</taxon>
    </lineage>
</organism>
<dbReference type="AlphaFoldDB" id="A0A261RZG5"/>
<dbReference type="InterPro" id="IPR010401">
    <property type="entry name" value="AGL/Gdb1"/>
</dbReference>
<name>A0A261RZG5_9BORD</name>
<feature type="region of interest" description="Disordered" evidence="1">
    <location>
        <begin position="292"/>
        <end position="323"/>
    </location>
</feature>
<dbReference type="Proteomes" id="UP000216020">
    <property type="component" value="Unassembled WGS sequence"/>
</dbReference>
<comment type="caution">
    <text evidence="4">The sequence shown here is derived from an EMBL/GenBank/DDBJ whole genome shotgun (WGS) entry which is preliminary data.</text>
</comment>
<evidence type="ECO:0000256" key="1">
    <source>
        <dbReference type="SAM" id="MobiDB-lite"/>
    </source>
</evidence>
<reference evidence="5" key="1">
    <citation type="submission" date="2017-05" db="EMBL/GenBank/DDBJ databases">
        <title>Complete and WGS of Bordetella genogroups.</title>
        <authorList>
            <person name="Spilker T."/>
            <person name="Lipuma J."/>
        </authorList>
    </citation>
    <scope>NUCLEOTIDE SEQUENCE [LARGE SCALE GENOMIC DNA]</scope>
    <source>
        <strain evidence="5">AU16122</strain>
    </source>
</reference>
<dbReference type="GO" id="GO:0004135">
    <property type="term" value="F:amylo-alpha-1,6-glucosidase activity"/>
    <property type="evidence" value="ECO:0007669"/>
    <property type="project" value="InterPro"/>
</dbReference>
<feature type="region of interest" description="Disordered" evidence="1">
    <location>
        <begin position="133"/>
        <end position="152"/>
    </location>
</feature>
<feature type="domain" description="Glycogen debranching enzyme bacterial and archaeal type N-terminal" evidence="3">
    <location>
        <begin position="182"/>
        <end position="278"/>
    </location>
</feature>
<feature type="region of interest" description="Disordered" evidence="1">
    <location>
        <begin position="1"/>
        <end position="24"/>
    </location>
</feature>
<protein>
    <recommendedName>
        <fullName evidence="6">Glycogen debranching protein</fullName>
    </recommendedName>
</protein>
<evidence type="ECO:0008006" key="6">
    <source>
        <dbReference type="Google" id="ProtNLM"/>
    </source>
</evidence>
<dbReference type="InterPro" id="IPR024742">
    <property type="entry name" value="Glycogen_debranch_N"/>
</dbReference>
<gene>
    <name evidence="4" type="ORF">CAL29_19730</name>
</gene>
<feature type="domain" description="Glycogen debranching enzyme bacterial and archaeal type N-terminal" evidence="3">
    <location>
        <begin position="11"/>
        <end position="128"/>
    </location>
</feature>
<dbReference type="Gene3D" id="1.50.10.10">
    <property type="match status" value="1"/>
</dbReference>
<dbReference type="Pfam" id="PF06202">
    <property type="entry name" value="GDE_C"/>
    <property type="match status" value="1"/>
</dbReference>
<evidence type="ECO:0000313" key="5">
    <source>
        <dbReference type="Proteomes" id="UP000216020"/>
    </source>
</evidence>
<dbReference type="InterPro" id="IPR012341">
    <property type="entry name" value="6hp_glycosidase-like_sf"/>
</dbReference>
<dbReference type="PANTHER" id="PTHR10569:SF2">
    <property type="entry name" value="GLYCOGEN DEBRANCHING ENZYME"/>
    <property type="match status" value="1"/>
</dbReference>
<feature type="compositionally biased region" description="Low complexity" evidence="1">
    <location>
        <begin position="306"/>
        <end position="323"/>
    </location>
</feature>
<dbReference type="PANTHER" id="PTHR10569">
    <property type="entry name" value="GLYCOGEN DEBRANCHING ENZYME"/>
    <property type="match status" value="1"/>
</dbReference>
<sequence>MMDTVSRRDDEWLEPDGRGGYASGTVLGPRTRRYHALLLCATRPPAGRVVLVNGVEAWLEGDGRRVPLTSQRYLPDVEAPAATAPCVGFGTQPWPAWRLRVDDRCDLLAECLVERARGRTVLRWRLVMAGTDDGDGARAPGEGDEPGRADDGVTRRAAAAVPAGGGLGAAAAASGEPGAGATAWRLCVRPLLSGRDYHALHHENPAFDFTAACEPGRVRWRPYAGLPAIEARGNGAYRHEPDWYRRFSYARERERGLDDGEDLATPGIFTFDLAAGPAVMILAALLDERADGGRDDAPRSASGGEASAMDGPGAPSASGASPAPATTEAIAVAVAEAESIMAAERARRAVFPDRIRRSADAYLVRRENGPTLLAGYPWFTDWGRDTFIALRGLLLATGRVAEAGDLLEAWTGYVSDGMLPNRFPDDGGAPEYNTVDASLWFVVAVHDYLAAGQAGPDRRRRLREAVDAILRGHIQGARYGIAVDDDGLLRAGEAGQQLTWMDARVDGREVTPRIGKPVEVQALWINALRIASAWDDGLPPRLDRAQRAFEARFPSPRGGLYDVIDADHVAGRVDASIRPNQIFAVGGLPYPVLEGMAARHVLETVQLHLWTPLGLRTLAPGEPGYAGRYAGGPAQRDGAYHQGTAWPWLMGPFAQAWVRVHGDVPATRDDARRRFLDPLLRQLDEGGLDHVAEVVDGDAPHAWGGAPFQAWSLGELLRIMAWLETPAAGSTGGASAAQSIGRTAG</sequence>
<feature type="compositionally biased region" description="Basic and acidic residues" evidence="1">
    <location>
        <begin position="1"/>
        <end position="10"/>
    </location>
</feature>
<dbReference type="GO" id="GO:0004134">
    <property type="term" value="F:4-alpha-glucanotransferase activity"/>
    <property type="evidence" value="ECO:0007669"/>
    <property type="project" value="InterPro"/>
</dbReference>
<evidence type="ECO:0000259" key="2">
    <source>
        <dbReference type="Pfam" id="PF06202"/>
    </source>
</evidence>
<dbReference type="InterPro" id="IPR008928">
    <property type="entry name" value="6-hairpin_glycosidase_sf"/>
</dbReference>
<evidence type="ECO:0000259" key="3">
    <source>
        <dbReference type="Pfam" id="PF12439"/>
    </source>
</evidence>
<dbReference type="EMBL" id="NEVM01000005">
    <property type="protein sequence ID" value="OZI30281.1"/>
    <property type="molecule type" value="Genomic_DNA"/>
</dbReference>